<dbReference type="RefSeq" id="WP_039805321.1">
    <property type="nucleotide sequence ID" value="NZ_CP010415.1"/>
</dbReference>
<dbReference type="SMART" id="SM00062">
    <property type="entry name" value="PBPb"/>
    <property type="match status" value="1"/>
</dbReference>
<dbReference type="KEGG" id="acx:Achr_27680"/>
<reference evidence="5 6" key="1">
    <citation type="journal article" date="2015" name="PLoS ONE">
        <title>Azotobacter Genomes: The Genome of Azotobacter chroococcum NCIMB 8003 (ATCC 4412).</title>
        <authorList>
            <person name="Robson R.L."/>
            <person name="Jones R."/>
            <person name="Robson R.M."/>
            <person name="Schwartz A."/>
            <person name="Richardson T.H."/>
        </authorList>
    </citation>
    <scope>NUCLEOTIDE SEQUENCE [LARGE SCALE GENOMIC DNA]</scope>
    <source>
        <strain evidence="5 6">NCIMB 8003</strain>
    </source>
</reference>
<dbReference type="STRING" id="1328314.Achr_27680"/>
<keyword evidence="6" id="KW-1185">Reference proteome</keyword>
<evidence type="ECO:0000256" key="1">
    <source>
        <dbReference type="ARBA" id="ARBA00010333"/>
    </source>
</evidence>
<gene>
    <name evidence="5" type="ORF">Achr_27680</name>
</gene>
<evidence type="ECO:0000256" key="2">
    <source>
        <dbReference type="ARBA" id="ARBA00022729"/>
    </source>
</evidence>
<comment type="similarity">
    <text evidence="1">Belongs to the bacterial solute-binding protein 3 family.</text>
</comment>
<dbReference type="InterPro" id="IPR001638">
    <property type="entry name" value="Solute-binding_3/MltF_N"/>
</dbReference>
<sequence>MQNRFLAALLALAGLLSPMAVAAGTCERLVATGDPDQPPYLWRDPQNPGQLIGASADLLELLAKALELRIDLIRSRSRERAEANVASGRIDLLLGSFPSAARLESLDFIEPALFVQSALVWVHRDRVFPYEGWSDLYTHQGAALADGRLAREFEPLSGTSLPLEELPTLAEALKKLQRGEVAYLLGEPYAVRAAAEALGMQAEIQPLLPPLVSEGLYLAVGRDSACNEPALRARLAARLAELNAAGLVESLLQRNAARWKAQGLPSSPAAK</sequence>
<evidence type="ECO:0000259" key="4">
    <source>
        <dbReference type="SMART" id="SM00062"/>
    </source>
</evidence>
<dbReference type="EMBL" id="CP010415">
    <property type="protein sequence ID" value="AJE22191.1"/>
    <property type="molecule type" value="Genomic_DNA"/>
</dbReference>
<dbReference type="Proteomes" id="UP000068210">
    <property type="component" value="Chromosome"/>
</dbReference>
<organism evidence="5 6">
    <name type="scientific">Azotobacter chroococcum NCIMB 8003</name>
    <dbReference type="NCBI Taxonomy" id="1328314"/>
    <lineage>
        <taxon>Bacteria</taxon>
        <taxon>Pseudomonadati</taxon>
        <taxon>Pseudomonadota</taxon>
        <taxon>Gammaproteobacteria</taxon>
        <taxon>Pseudomonadales</taxon>
        <taxon>Pseudomonadaceae</taxon>
        <taxon>Azotobacter</taxon>
    </lineage>
</organism>
<proteinExistence type="inferred from homology"/>
<dbReference type="Gene3D" id="3.40.190.10">
    <property type="entry name" value="Periplasmic binding protein-like II"/>
    <property type="match status" value="2"/>
</dbReference>
<dbReference type="SUPFAM" id="SSF53850">
    <property type="entry name" value="Periplasmic binding protein-like II"/>
    <property type="match status" value="1"/>
</dbReference>
<feature type="signal peptide" evidence="3">
    <location>
        <begin position="1"/>
        <end position="22"/>
    </location>
</feature>
<evidence type="ECO:0000313" key="6">
    <source>
        <dbReference type="Proteomes" id="UP000068210"/>
    </source>
</evidence>
<evidence type="ECO:0000313" key="5">
    <source>
        <dbReference type="EMBL" id="AJE22191.1"/>
    </source>
</evidence>
<dbReference type="PANTHER" id="PTHR35936">
    <property type="entry name" value="MEMBRANE-BOUND LYTIC MUREIN TRANSGLYCOSYLASE F"/>
    <property type="match status" value="1"/>
</dbReference>
<dbReference type="HOGENOM" id="CLU_064076_0_1_6"/>
<keyword evidence="2 3" id="KW-0732">Signal</keyword>
<protein>
    <submittedName>
        <fullName evidence="5">Amino acid ABC transporter substrate-binding protein</fullName>
    </submittedName>
</protein>
<feature type="chain" id="PRO_5002181243" evidence="3">
    <location>
        <begin position="23"/>
        <end position="271"/>
    </location>
</feature>
<accession>A0A0C4WNQ7</accession>
<feature type="domain" description="Solute-binding protein family 3/N-terminal" evidence="4">
    <location>
        <begin position="27"/>
        <end position="258"/>
    </location>
</feature>
<name>A0A0C4WNQ7_9GAMM</name>
<dbReference type="AlphaFoldDB" id="A0A0C4WNQ7"/>
<evidence type="ECO:0000256" key="3">
    <source>
        <dbReference type="SAM" id="SignalP"/>
    </source>
</evidence>
<dbReference type="Pfam" id="PF00497">
    <property type="entry name" value="SBP_bac_3"/>
    <property type="match status" value="1"/>
</dbReference>
<dbReference type="PANTHER" id="PTHR35936:SF6">
    <property type="entry name" value="AMINO ACID ABC TRANSPORTER SUBSTRATE-BINDING PAAT FAMILY PROTEIN"/>
    <property type="match status" value="1"/>
</dbReference>